<dbReference type="Pfam" id="PF12787">
    <property type="entry name" value="EcsC"/>
    <property type="match status" value="1"/>
</dbReference>
<dbReference type="OrthoDB" id="1705901at2"/>
<dbReference type="Proteomes" id="UP000190961">
    <property type="component" value="Unassembled WGS sequence"/>
</dbReference>
<reference evidence="1 2" key="1">
    <citation type="submission" date="2017-02" db="EMBL/GenBank/DDBJ databases">
        <authorList>
            <person name="Peterson S.W."/>
        </authorList>
    </citation>
    <scope>NUCLEOTIDE SEQUENCE [LARGE SCALE GENOMIC DNA]</scope>
    <source>
        <strain evidence="1 2">DSM 25262</strain>
    </source>
</reference>
<accession>A0A1T5M7B0</accession>
<sequence length="247" mass="28437">MRAESNLTTSYDQQVQKELSQWQKRMQKKPSFLNRFSKTTQERINRIIPEKIHGTITTAIKQMTRALIFGIGITSSKPLVLATLQEREAAVLETIRKHRNTATAEGAITGAGGLLLGLADFPIWLTIKMKMLFDIAALYGVDVKDYKERIYLLHIFQLTFSSQQHRNRIYTTIANWEKEKLLLPNDTNQFDWRSFQQEYRDYIDIAKLLQLVPGIGAVVGAYVNHRLTAKLGKYAMNAFRMRMIPSL</sequence>
<keyword evidence="2" id="KW-1185">Reference proteome</keyword>
<dbReference type="InterPro" id="IPR024787">
    <property type="entry name" value="EcsC"/>
</dbReference>
<dbReference type="PANTHER" id="PTHR41260">
    <property type="entry name" value="PROTEIN ECSC"/>
    <property type="match status" value="1"/>
</dbReference>
<protein>
    <submittedName>
        <fullName evidence="1">EcsC protein family protein</fullName>
    </submittedName>
</protein>
<dbReference type="AlphaFoldDB" id="A0A1T5M7B0"/>
<proteinExistence type="predicted"/>
<gene>
    <name evidence="1" type="ORF">SAMN05660236_4675</name>
</gene>
<dbReference type="EMBL" id="FUZU01000003">
    <property type="protein sequence ID" value="SKC84121.1"/>
    <property type="molecule type" value="Genomic_DNA"/>
</dbReference>
<organism evidence="1 2">
    <name type="scientific">Ohtaekwangia koreensis</name>
    <dbReference type="NCBI Taxonomy" id="688867"/>
    <lineage>
        <taxon>Bacteria</taxon>
        <taxon>Pseudomonadati</taxon>
        <taxon>Bacteroidota</taxon>
        <taxon>Cytophagia</taxon>
        <taxon>Cytophagales</taxon>
        <taxon>Fulvivirgaceae</taxon>
        <taxon>Ohtaekwangia</taxon>
    </lineage>
</organism>
<name>A0A1T5M7B0_9BACT</name>
<evidence type="ECO:0000313" key="1">
    <source>
        <dbReference type="EMBL" id="SKC84121.1"/>
    </source>
</evidence>
<dbReference type="PANTHER" id="PTHR41260:SF1">
    <property type="entry name" value="PROTEIN ECSC"/>
    <property type="match status" value="1"/>
</dbReference>
<dbReference type="STRING" id="688867.SAMN05660236_4675"/>
<dbReference type="RefSeq" id="WP_079689177.1">
    <property type="nucleotide sequence ID" value="NZ_FUZU01000003.1"/>
</dbReference>
<evidence type="ECO:0000313" key="2">
    <source>
        <dbReference type="Proteomes" id="UP000190961"/>
    </source>
</evidence>